<accession>A0AAD3SDL6</accession>
<name>A0AAD3SDL6_NEPGR</name>
<protein>
    <recommendedName>
        <fullName evidence="5">Pentatricopeptide repeat-containing protein</fullName>
    </recommendedName>
</protein>
<proteinExistence type="predicted"/>
<dbReference type="FunFam" id="1.25.40.10:FF:000470">
    <property type="entry name" value="Pentatricopeptide repeat-containing protein At5g66520"/>
    <property type="match status" value="1"/>
</dbReference>
<dbReference type="InterPro" id="IPR011990">
    <property type="entry name" value="TPR-like_helical_dom_sf"/>
</dbReference>
<feature type="repeat" description="PPR" evidence="2">
    <location>
        <begin position="96"/>
        <end position="130"/>
    </location>
</feature>
<dbReference type="NCBIfam" id="TIGR00756">
    <property type="entry name" value="PPR"/>
    <property type="match status" value="2"/>
</dbReference>
<keyword evidence="1" id="KW-0677">Repeat</keyword>
<dbReference type="InterPro" id="IPR046960">
    <property type="entry name" value="PPR_At4g14850-like_plant"/>
</dbReference>
<comment type="caution">
    <text evidence="3">The sequence shown here is derived from an EMBL/GenBank/DDBJ whole genome shotgun (WGS) entry which is preliminary data.</text>
</comment>
<feature type="repeat" description="PPR" evidence="2">
    <location>
        <begin position="166"/>
        <end position="200"/>
    </location>
</feature>
<evidence type="ECO:0008006" key="5">
    <source>
        <dbReference type="Google" id="ProtNLM"/>
    </source>
</evidence>
<dbReference type="PANTHER" id="PTHR47926">
    <property type="entry name" value="PENTATRICOPEPTIDE REPEAT-CONTAINING PROTEIN"/>
    <property type="match status" value="1"/>
</dbReference>
<dbReference type="EMBL" id="BSYO01000009">
    <property type="protein sequence ID" value="GMH09172.1"/>
    <property type="molecule type" value="Genomic_DNA"/>
</dbReference>
<dbReference type="InterPro" id="IPR002885">
    <property type="entry name" value="PPR_rpt"/>
</dbReference>
<dbReference type="Proteomes" id="UP001279734">
    <property type="component" value="Unassembled WGS sequence"/>
</dbReference>
<organism evidence="3 4">
    <name type="scientific">Nepenthes gracilis</name>
    <name type="common">Slender pitcher plant</name>
    <dbReference type="NCBI Taxonomy" id="150966"/>
    <lineage>
        <taxon>Eukaryota</taxon>
        <taxon>Viridiplantae</taxon>
        <taxon>Streptophyta</taxon>
        <taxon>Embryophyta</taxon>
        <taxon>Tracheophyta</taxon>
        <taxon>Spermatophyta</taxon>
        <taxon>Magnoliopsida</taxon>
        <taxon>eudicotyledons</taxon>
        <taxon>Gunneridae</taxon>
        <taxon>Pentapetalae</taxon>
        <taxon>Caryophyllales</taxon>
        <taxon>Nepenthaceae</taxon>
        <taxon>Nepenthes</taxon>
    </lineage>
</organism>
<sequence>MIRASVHNTTQLFFPQEANSQNPVVNFRLREFECISLLKKCDSLEELRQVHGQILKLGLFWSHPFRASNLVATCALSEWGSMEYASWIFRRIDEPVTFDYNVMARGHVKDLNFEAGLNLFEEMLVGGVVPDNFTYPPTLKACAGLSLLDEGMQIHGQVLKLGYHHDLFVQNSLINMYGKSGKIRDSCAVFQQMGLRSVASWSSLIAAHVHSGI</sequence>
<reference evidence="3" key="1">
    <citation type="submission" date="2023-05" db="EMBL/GenBank/DDBJ databases">
        <title>Nepenthes gracilis genome sequencing.</title>
        <authorList>
            <person name="Fukushima K."/>
        </authorList>
    </citation>
    <scope>NUCLEOTIDE SEQUENCE</scope>
    <source>
        <strain evidence="3">SING2019-196</strain>
    </source>
</reference>
<dbReference type="Gene3D" id="1.25.40.10">
    <property type="entry name" value="Tetratricopeptide repeat domain"/>
    <property type="match status" value="2"/>
</dbReference>
<dbReference type="PROSITE" id="PS51375">
    <property type="entry name" value="PPR"/>
    <property type="match status" value="2"/>
</dbReference>
<evidence type="ECO:0000256" key="2">
    <source>
        <dbReference type="PROSITE-ProRule" id="PRU00708"/>
    </source>
</evidence>
<dbReference type="GO" id="GO:0009451">
    <property type="term" value="P:RNA modification"/>
    <property type="evidence" value="ECO:0007669"/>
    <property type="project" value="InterPro"/>
</dbReference>
<dbReference type="GO" id="GO:0003723">
    <property type="term" value="F:RNA binding"/>
    <property type="evidence" value="ECO:0007669"/>
    <property type="project" value="InterPro"/>
</dbReference>
<gene>
    <name evidence="3" type="ORF">Nepgr_011012</name>
</gene>
<evidence type="ECO:0000313" key="3">
    <source>
        <dbReference type="EMBL" id="GMH09172.1"/>
    </source>
</evidence>
<dbReference type="Pfam" id="PF01535">
    <property type="entry name" value="PPR"/>
    <property type="match status" value="2"/>
</dbReference>
<dbReference type="AlphaFoldDB" id="A0AAD3SDL6"/>
<keyword evidence="4" id="KW-1185">Reference proteome</keyword>
<evidence type="ECO:0000256" key="1">
    <source>
        <dbReference type="ARBA" id="ARBA00022737"/>
    </source>
</evidence>
<dbReference type="PANTHER" id="PTHR47926:SF359">
    <property type="entry name" value="PENTACOTRIPEPTIDE-REPEAT REGION OF PRORP DOMAIN-CONTAINING PROTEIN"/>
    <property type="match status" value="1"/>
</dbReference>
<evidence type="ECO:0000313" key="4">
    <source>
        <dbReference type="Proteomes" id="UP001279734"/>
    </source>
</evidence>